<proteinExistence type="predicted"/>
<accession>K3WHD4</accession>
<dbReference type="EnsemblProtists" id="PYU1_T004376">
    <property type="protein sequence ID" value="PYU1_T004376"/>
    <property type="gene ID" value="PYU1_G004366"/>
</dbReference>
<dbReference type="InParanoid" id="K3WHD4"/>
<evidence type="ECO:0000313" key="2">
    <source>
        <dbReference type="Proteomes" id="UP000019132"/>
    </source>
</evidence>
<dbReference type="Proteomes" id="UP000019132">
    <property type="component" value="Unassembled WGS sequence"/>
</dbReference>
<dbReference type="VEuPathDB" id="FungiDB:PYU1_G004366"/>
<protein>
    <submittedName>
        <fullName evidence="1">Uncharacterized protein</fullName>
    </submittedName>
</protein>
<reference evidence="1" key="3">
    <citation type="submission" date="2015-02" db="UniProtKB">
        <authorList>
            <consortium name="EnsemblProtists"/>
        </authorList>
    </citation>
    <scope>IDENTIFICATION</scope>
    <source>
        <strain evidence="1">DAOM BR144</strain>
    </source>
</reference>
<evidence type="ECO:0000313" key="1">
    <source>
        <dbReference type="EnsemblProtists" id="PYU1_T004376"/>
    </source>
</evidence>
<sequence length="125" mass="14509">MFIKVKRDFPGDFIFQAISELIALNLLADGPVMGLMTNLTDVWMVLWVGERRSNISRIKTANLTRPNEAFQVIRTMLPRPPYEAGADDNNDNLPYLREWVKRRKLKPMLLSAGKDRERLGRSRKH</sequence>
<reference evidence="2" key="2">
    <citation type="submission" date="2010-04" db="EMBL/GenBank/DDBJ databases">
        <authorList>
            <person name="Buell R."/>
            <person name="Hamilton J."/>
            <person name="Hostetler J."/>
        </authorList>
    </citation>
    <scope>NUCLEOTIDE SEQUENCE [LARGE SCALE GENOMIC DNA]</scope>
    <source>
        <strain evidence="2">DAOM:BR144</strain>
    </source>
</reference>
<organism evidence="1 2">
    <name type="scientific">Globisporangium ultimum (strain ATCC 200006 / CBS 805.95 / DAOM BR144)</name>
    <name type="common">Pythium ultimum</name>
    <dbReference type="NCBI Taxonomy" id="431595"/>
    <lineage>
        <taxon>Eukaryota</taxon>
        <taxon>Sar</taxon>
        <taxon>Stramenopiles</taxon>
        <taxon>Oomycota</taxon>
        <taxon>Peronosporomycetes</taxon>
        <taxon>Pythiales</taxon>
        <taxon>Pythiaceae</taxon>
        <taxon>Globisporangium</taxon>
    </lineage>
</organism>
<keyword evidence="2" id="KW-1185">Reference proteome</keyword>
<name>K3WHD4_GLOUD</name>
<reference evidence="2" key="1">
    <citation type="journal article" date="2010" name="Genome Biol.">
        <title>Genome sequence of the necrotrophic plant pathogen Pythium ultimum reveals original pathogenicity mechanisms and effector repertoire.</title>
        <authorList>
            <person name="Levesque C.A."/>
            <person name="Brouwer H."/>
            <person name="Cano L."/>
            <person name="Hamilton J.P."/>
            <person name="Holt C."/>
            <person name="Huitema E."/>
            <person name="Raffaele S."/>
            <person name="Robideau G.P."/>
            <person name="Thines M."/>
            <person name="Win J."/>
            <person name="Zerillo M.M."/>
            <person name="Beakes G.W."/>
            <person name="Boore J.L."/>
            <person name="Busam D."/>
            <person name="Dumas B."/>
            <person name="Ferriera S."/>
            <person name="Fuerstenberg S.I."/>
            <person name="Gachon C.M."/>
            <person name="Gaulin E."/>
            <person name="Govers F."/>
            <person name="Grenville-Briggs L."/>
            <person name="Horner N."/>
            <person name="Hostetler J."/>
            <person name="Jiang R.H."/>
            <person name="Johnson J."/>
            <person name="Krajaejun T."/>
            <person name="Lin H."/>
            <person name="Meijer H.J."/>
            <person name="Moore B."/>
            <person name="Morris P."/>
            <person name="Phuntmart V."/>
            <person name="Puiu D."/>
            <person name="Shetty J."/>
            <person name="Stajich J.E."/>
            <person name="Tripathy S."/>
            <person name="Wawra S."/>
            <person name="van West P."/>
            <person name="Whitty B.R."/>
            <person name="Coutinho P.M."/>
            <person name="Henrissat B."/>
            <person name="Martin F."/>
            <person name="Thomas P.D."/>
            <person name="Tyler B.M."/>
            <person name="De Vries R.P."/>
            <person name="Kamoun S."/>
            <person name="Yandell M."/>
            <person name="Tisserat N."/>
            <person name="Buell C.R."/>
        </authorList>
    </citation>
    <scope>NUCLEOTIDE SEQUENCE</scope>
    <source>
        <strain evidence="2">DAOM:BR144</strain>
    </source>
</reference>
<dbReference type="EMBL" id="GL376631">
    <property type="status" value="NOT_ANNOTATED_CDS"/>
    <property type="molecule type" value="Genomic_DNA"/>
</dbReference>
<dbReference type="AlphaFoldDB" id="K3WHD4"/>
<dbReference type="HOGENOM" id="CLU_1997154_0_0_1"/>